<evidence type="ECO:0000256" key="6">
    <source>
        <dbReference type="ARBA" id="ARBA00023237"/>
    </source>
</evidence>
<dbReference type="InterPro" id="IPR008969">
    <property type="entry name" value="CarboxyPept-like_regulatory"/>
</dbReference>
<dbReference type="InterPro" id="IPR037066">
    <property type="entry name" value="Plug_dom_sf"/>
</dbReference>
<feature type="chain" id="PRO_5011675644" evidence="8">
    <location>
        <begin position="21"/>
        <end position="1010"/>
    </location>
</feature>
<evidence type="ECO:0000256" key="7">
    <source>
        <dbReference type="PROSITE-ProRule" id="PRU01360"/>
    </source>
</evidence>
<dbReference type="InterPro" id="IPR039426">
    <property type="entry name" value="TonB-dep_rcpt-like"/>
</dbReference>
<organism evidence="10 11">
    <name type="scientific">Flavobacterium phragmitis</name>
    <dbReference type="NCBI Taxonomy" id="739143"/>
    <lineage>
        <taxon>Bacteria</taxon>
        <taxon>Pseudomonadati</taxon>
        <taxon>Bacteroidota</taxon>
        <taxon>Flavobacteriia</taxon>
        <taxon>Flavobacteriales</taxon>
        <taxon>Flavobacteriaceae</taxon>
        <taxon>Flavobacterium</taxon>
    </lineage>
</organism>
<name>A0A1I1T669_9FLAO</name>
<evidence type="ECO:0000313" key="11">
    <source>
        <dbReference type="Proteomes" id="UP000199672"/>
    </source>
</evidence>
<keyword evidence="4 7" id="KW-0812">Transmembrane</keyword>
<dbReference type="Proteomes" id="UP000199672">
    <property type="component" value="Unassembled WGS sequence"/>
</dbReference>
<comment type="subcellular location">
    <subcellularLocation>
        <location evidence="1 7">Cell outer membrane</location>
        <topology evidence="1 7">Multi-pass membrane protein</topology>
    </subcellularLocation>
</comment>
<keyword evidence="3 7" id="KW-1134">Transmembrane beta strand</keyword>
<keyword evidence="11" id="KW-1185">Reference proteome</keyword>
<comment type="similarity">
    <text evidence="7">Belongs to the TonB-dependent receptor family.</text>
</comment>
<feature type="signal peptide" evidence="8">
    <location>
        <begin position="1"/>
        <end position="20"/>
    </location>
</feature>
<evidence type="ECO:0000259" key="9">
    <source>
        <dbReference type="Pfam" id="PF07715"/>
    </source>
</evidence>
<evidence type="ECO:0000256" key="1">
    <source>
        <dbReference type="ARBA" id="ARBA00004571"/>
    </source>
</evidence>
<dbReference type="InterPro" id="IPR036942">
    <property type="entry name" value="Beta-barrel_TonB_sf"/>
</dbReference>
<dbReference type="RefSeq" id="WP_091495464.1">
    <property type="nucleotide sequence ID" value="NZ_FOMH01000009.1"/>
</dbReference>
<dbReference type="InterPro" id="IPR023997">
    <property type="entry name" value="TonB-dep_OMP_SusC/RagA_CS"/>
</dbReference>
<dbReference type="STRING" id="739143.SAMN05216297_10924"/>
<evidence type="ECO:0000256" key="3">
    <source>
        <dbReference type="ARBA" id="ARBA00022452"/>
    </source>
</evidence>
<dbReference type="InterPro" id="IPR012910">
    <property type="entry name" value="Plug_dom"/>
</dbReference>
<keyword evidence="5 7" id="KW-0472">Membrane</keyword>
<dbReference type="InterPro" id="IPR023996">
    <property type="entry name" value="TonB-dep_OMP_SusC/RagA"/>
</dbReference>
<evidence type="ECO:0000313" key="10">
    <source>
        <dbReference type="EMBL" id="SFD54121.1"/>
    </source>
</evidence>
<protein>
    <submittedName>
        <fullName evidence="10">TonB-linked outer membrane protein, SusC/RagA family</fullName>
    </submittedName>
</protein>
<dbReference type="Gene3D" id="2.170.130.10">
    <property type="entry name" value="TonB-dependent receptor, plug domain"/>
    <property type="match status" value="1"/>
</dbReference>
<keyword evidence="8" id="KW-0732">Signal</keyword>
<evidence type="ECO:0000256" key="5">
    <source>
        <dbReference type="ARBA" id="ARBA00023136"/>
    </source>
</evidence>
<proteinExistence type="inferred from homology"/>
<dbReference type="OrthoDB" id="9768177at2"/>
<evidence type="ECO:0000256" key="2">
    <source>
        <dbReference type="ARBA" id="ARBA00022448"/>
    </source>
</evidence>
<accession>A0A1I1T669</accession>
<feature type="domain" description="TonB-dependent receptor plug" evidence="9">
    <location>
        <begin position="113"/>
        <end position="219"/>
    </location>
</feature>
<dbReference type="Pfam" id="PF07715">
    <property type="entry name" value="Plug"/>
    <property type="match status" value="1"/>
</dbReference>
<reference evidence="11" key="1">
    <citation type="submission" date="2016-10" db="EMBL/GenBank/DDBJ databases">
        <authorList>
            <person name="Varghese N."/>
            <person name="Submissions S."/>
        </authorList>
    </citation>
    <scope>NUCLEOTIDE SEQUENCE [LARGE SCALE GENOMIC DNA]</scope>
    <source>
        <strain evidence="11">CGMCC 1.10370</strain>
    </source>
</reference>
<dbReference type="EMBL" id="FOMH01000009">
    <property type="protein sequence ID" value="SFD54121.1"/>
    <property type="molecule type" value="Genomic_DNA"/>
</dbReference>
<evidence type="ECO:0000256" key="4">
    <source>
        <dbReference type="ARBA" id="ARBA00022692"/>
    </source>
</evidence>
<dbReference type="NCBIfam" id="TIGR04057">
    <property type="entry name" value="SusC_RagA_signa"/>
    <property type="match status" value="1"/>
</dbReference>
<dbReference type="SUPFAM" id="SSF49464">
    <property type="entry name" value="Carboxypeptidase regulatory domain-like"/>
    <property type="match status" value="1"/>
</dbReference>
<dbReference type="NCBIfam" id="TIGR04056">
    <property type="entry name" value="OMP_RagA_SusC"/>
    <property type="match status" value="1"/>
</dbReference>
<keyword evidence="6 7" id="KW-0998">Cell outer membrane</keyword>
<dbReference type="Gene3D" id="2.40.170.20">
    <property type="entry name" value="TonB-dependent receptor, beta-barrel domain"/>
    <property type="match status" value="1"/>
</dbReference>
<dbReference type="GO" id="GO:0009279">
    <property type="term" value="C:cell outer membrane"/>
    <property type="evidence" value="ECO:0007669"/>
    <property type="project" value="UniProtKB-SubCell"/>
</dbReference>
<keyword evidence="2 7" id="KW-0813">Transport</keyword>
<dbReference type="Gene3D" id="2.60.40.1120">
    <property type="entry name" value="Carboxypeptidase-like, regulatory domain"/>
    <property type="match status" value="1"/>
</dbReference>
<evidence type="ECO:0000256" key="8">
    <source>
        <dbReference type="SAM" id="SignalP"/>
    </source>
</evidence>
<sequence>MKFKYIGFFMALLCTAVSFGQIKIKGTVKDKANVPIPGVNVIVKGTSSSAATDFDGNYVLNVPNKNAQIEFTFVGFTTKLETIGDRTEINVILEESSQALDEIVVVGYAAVKKSDVTSSISSVKGKELQTMTVGNVSESLQGKVAGVQVTGQGGPGAQPRVLIRGISTLNLNTDPLYVVDGIPMGTSINFLSNNEIESMEVLKDASASAIYGSRASNGVILITTKKGKEGKTRFTFDLSSGMQIMNNPYNMADAETYARIMNTAYNNSGYSDYLPNPSQYRGKTTDWWKAGIRTGTPVTNASLGISGGSDKHTFGISLNYYNSESMYGIGGWERVTMRISNDFKFSDKFKAGITLNPRYETWGSPGNWADFDKIDPITPIYKPADQLNGTENGYSIYARSPSYVWNPVAAVNRYDDYTDKYNLNTNGYLQYEPIKGLVIRTQASVEVGDEVRNSFTPDFVIDAAHEKQEINNVQKWNTTNVDWTWQNTITYSKTFAEKHNASLMIGNTMEEYNGNNLWGYGEGVPNNSDSMRELNAATKNKDSKGNSWSSSLMSYISRFSYNYDGKYYFTGTFRRDGSSKFMTNNKWANFPSASVSWRILNEGFMESAKDVVSDLRLRAGWGKVGNQGLPNAVYQSNIGQGYYVIGGEVVDTSFPSSMANKDIKWETVEDMSFGLDFGFWKNKLSGSLEYYKKKTNDMLFLKQFPTYSGFPDNSRMWTNVGSMQSSGIDLLVSYKDKKGDFSYGLDVTFTTVNVEMLTLSADGERLYGSGNRTLTVKGDVPGYFYGYVADGLFQNQTELNSHTDEHGTKLQPYAQVGDVRFKDLNGDGKIDEKDRTKIGSPWADYNVGLNLNFAYKNFDLVANFYSSIGNEIVNQNISDLYNGASLTNKVSGLEQMAWHGEGTSNYVPRLSKDDNNENFTKFSSLYVEDGSFVRMKNLQLGYTFNNKFGLDKLRISLSGQNLWTWTKYTGVDPEVAGGDADKGDRVKGSGFGGWNYPVQPTILMGLNVAF</sequence>
<dbReference type="PROSITE" id="PS52016">
    <property type="entry name" value="TONB_DEPENDENT_REC_3"/>
    <property type="match status" value="1"/>
</dbReference>
<dbReference type="AlphaFoldDB" id="A0A1I1T669"/>
<gene>
    <name evidence="10" type="ORF">SAMN05216297_10924</name>
</gene>
<dbReference type="Pfam" id="PF13715">
    <property type="entry name" value="CarbopepD_reg_2"/>
    <property type="match status" value="1"/>
</dbReference>
<dbReference type="SUPFAM" id="SSF56935">
    <property type="entry name" value="Porins"/>
    <property type="match status" value="1"/>
</dbReference>